<dbReference type="Proteomes" id="UP001302949">
    <property type="component" value="Unassembled WGS sequence"/>
</dbReference>
<name>A0ABU5Q5V4_9BACT</name>
<proteinExistence type="predicted"/>
<evidence type="ECO:0000259" key="3">
    <source>
        <dbReference type="Pfam" id="PF01103"/>
    </source>
</evidence>
<evidence type="ECO:0000256" key="1">
    <source>
        <dbReference type="ARBA" id="ARBA00004370"/>
    </source>
</evidence>
<comment type="subcellular location">
    <subcellularLocation>
        <location evidence="1">Membrane</location>
    </subcellularLocation>
</comment>
<keyword evidence="2" id="KW-0472">Membrane</keyword>
<comment type="caution">
    <text evidence="4">The sequence shown here is derived from an EMBL/GenBank/DDBJ whole genome shotgun (WGS) entry which is preliminary data.</text>
</comment>
<dbReference type="Gene3D" id="2.40.160.50">
    <property type="entry name" value="membrane protein fhac: a member of the omp85/tpsb transporter family"/>
    <property type="match status" value="1"/>
</dbReference>
<accession>A0ABU5Q5V4</accession>
<keyword evidence="5" id="KW-1185">Reference proteome</keyword>
<dbReference type="RefSeq" id="WP_323295390.1">
    <property type="nucleotide sequence ID" value="NZ_JAYFUM010000005.1"/>
</dbReference>
<protein>
    <submittedName>
        <fullName evidence="4">BamA/TamA family outer membrane protein</fullName>
    </submittedName>
</protein>
<feature type="domain" description="Bacterial surface antigen (D15)" evidence="3">
    <location>
        <begin position="579"/>
        <end position="817"/>
    </location>
</feature>
<evidence type="ECO:0000313" key="4">
    <source>
        <dbReference type="EMBL" id="MEA5138221.1"/>
    </source>
</evidence>
<dbReference type="InterPro" id="IPR000184">
    <property type="entry name" value="Bac_surfAg_D15"/>
</dbReference>
<sequence>MIGILDFGFRISAFGRRLSDFGHRISDVRKLKADDRKLMTEVRCQKAEIPNPKANNIILLMKIKFLRYFPSILYPTKSVFSLLFLLVLWGCSVTKKLPAGESLYVGAKVNIQKDSVISKKESALVKTQIEALIKPKPNSAILGFPYKVWFYYLFGEPKGDKGFKAFFRKRFGEPPVLASKGIVQANAKQINLFLNNNGFFRSGASGSLVEKDRKATANYRVLLHQRYLIDSIQFNPQDTSAFGKAFLAAQNNSLLKQGTPYQFDLINAERERIDNQLKRRGFYYFRPDFIIIKADSSVGKHKVNLSFEVKPTTSQVAKKLYRIRDIHVISDYGEKSSTDSSEVEFNYRGLKIFDRTHSFRPKIFSDAIGFRRGGRYSSMTQDVSLSRLINLNGNFKFVKNTFELVPRSDSALLDVYYHLTPLKAKSLVADLNATTKSNNYTGSNISISWLNKNTFKGAELLKVTANAGLEFQVGGISSSIGAVNTTRFSIESNLSLPRFTIPFVSINPTRNQSLPKTNFNIGYEIMKRGGLYDLTSLRSSLSYAWKQNAAIEHSFTPLLVNLVKASNFSEDFALEYFRNPILYEEILDNKIIMSSAYTFSYMPPAKPSSRHTFSFTGGVELAGNLAKLLSNLMSEEGSSNTTVFGVTYPQYARFDADFRYAYRISQNVRLANRLLIGYGLPYGNSLFLPTVKQYVAGGNNSIRAFAARTIGPGSYQSTGSLLEQTIGGQSGDVKLELNTELRAKFNQYIHGAVFIDAGNVWMQHDVDVYGEDAVFRKDFYKQLAVGTGIGLRFDFSYLVMRFDLATPVRKPYLPENERWVLKDFNLGDAEWRRENLVLNIAVGYPF</sequence>
<evidence type="ECO:0000313" key="5">
    <source>
        <dbReference type="Proteomes" id="UP001302949"/>
    </source>
</evidence>
<evidence type="ECO:0000256" key="2">
    <source>
        <dbReference type="ARBA" id="ARBA00023136"/>
    </source>
</evidence>
<gene>
    <name evidence="4" type="ORF">VB248_03715</name>
</gene>
<dbReference type="EMBL" id="JAYFUM010000005">
    <property type="protein sequence ID" value="MEA5138221.1"/>
    <property type="molecule type" value="Genomic_DNA"/>
</dbReference>
<reference evidence="4 5" key="1">
    <citation type="submission" date="2023-12" db="EMBL/GenBank/DDBJ databases">
        <title>Novel species of the genus Arcicella isolated from rivers.</title>
        <authorList>
            <person name="Lu H."/>
        </authorList>
    </citation>
    <scope>NUCLEOTIDE SEQUENCE [LARGE SCALE GENOMIC DNA]</scope>
    <source>
        <strain evidence="4 5">KCTC 23307</strain>
    </source>
</reference>
<dbReference type="Pfam" id="PF01103">
    <property type="entry name" value="Omp85"/>
    <property type="match status" value="1"/>
</dbReference>
<organism evidence="4 5">
    <name type="scientific">Arcicella rigui</name>
    <dbReference type="NCBI Taxonomy" id="797020"/>
    <lineage>
        <taxon>Bacteria</taxon>
        <taxon>Pseudomonadati</taxon>
        <taxon>Bacteroidota</taxon>
        <taxon>Cytophagia</taxon>
        <taxon>Cytophagales</taxon>
        <taxon>Flectobacillaceae</taxon>
        <taxon>Arcicella</taxon>
    </lineage>
</organism>